<name>A0ABP7N001_9BACT</name>
<dbReference type="Proteomes" id="UP001499909">
    <property type="component" value="Unassembled WGS sequence"/>
</dbReference>
<evidence type="ECO:0000256" key="1">
    <source>
        <dbReference type="SAM" id="Phobius"/>
    </source>
</evidence>
<sequence>MVAPLARLTSPTISRLMAGTSMLATVVATTSYVVSALISVVSTFGRTFPALIAAAFTPVTPDVDSRSLPTPSRCLTWHTTQGYGPCPPG</sequence>
<organism evidence="2 3">
    <name type="scientific">Hymenobacter algoricola</name>
    <dbReference type="NCBI Taxonomy" id="486267"/>
    <lineage>
        <taxon>Bacteria</taxon>
        <taxon>Pseudomonadati</taxon>
        <taxon>Bacteroidota</taxon>
        <taxon>Cytophagia</taxon>
        <taxon>Cytophagales</taxon>
        <taxon>Hymenobacteraceae</taxon>
        <taxon>Hymenobacter</taxon>
    </lineage>
</organism>
<reference evidence="3" key="1">
    <citation type="journal article" date="2019" name="Int. J. Syst. Evol. Microbiol.">
        <title>The Global Catalogue of Microorganisms (GCM) 10K type strain sequencing project: providing services to taxonomists for standard genome sequencing and annotation.</title>
        <authorList>
            <consortium name="The Broad Institute Genomics Platform"/>
            <consortium name="The Broad Institute Genome Sequencing Center for Infectious Disease"/>
            <person name="Wu L."/>
            <person name="Ma J."/>
        </authorList>
    </citation>
    <scope>NUCLEOTIDE SEQUENCE [LARGE SCALE GENOMIC DNA]</scope>
    <source>
        <strain evidence="3">JCM 17214</strain>
    </source>
</reference>
<keyword evidence="3" id="KW-1185">Reference proteome</keyword>
<evidence type="ECO:0000313" key="3">
    <source>
        <dbReference type="Proteomes" id="UP001499909"/>
    </source>
</evidence>
<accession>A0ABP7N001</accession>
<evidence type="ECO:0000313" key="2">
    <source>
        <dbReference type="EMBL" id="GAA3933730.1"/>
    </source>
</evidence>
<proteinExistence type="predicted"/>
<comment type="caution">
    <text evidence="2">The sequence shown here is derived from an EMBL/GenBank/DDBJ whole genome shotgun (WGS) entry which is preliminary data.</text>
</comment>
<keyword evidence="1" id="KW-0812">Transmembrane</keyword>
<feature type="transmembrane region" description="Helical" evidence="1">
    <location>
        <begin position="20"/>
        <end position="41"/>
    </location>
</feature>
<protein>
    <submittedName>
        <fullName evidence="2">Uncharacterized protein</fullName>
    </submittedName>
</protein>
<keyword evidence="1" id="KW-1133">Transmembrane helix</keyword>
<dbReference type="EMBL" id="BAABDH010000034">
    <property type="protein sequence ID" value="GAA3933730.1"/>
    <property type="molecule type" value="Genomic_DNA"/>
</dbReference>
<gene>
    <name evidence="2" type="ORF">GCM10022406_17920</name>
</gene>
<keyword evidence="1" id="KW-0472">Membrane</keyword>